<dbReference type="PROSITE" id="PS51198">
    <property type="entry name" value="UVRD_HELICASE_ATP_BIND"/>
    <property type="match status" value="1"/>
</dbReference>
<dbReference type="Gene3D" id="1.10.10.160">
    <property type="match status" value="1"/>
</dbReference>
<dbReference type="GO" id="GO:0005829">
    <property type="term" value="C:cytosol"/>
    <property type="evidence" value="ECO:0007669"/>
    <property type="project" value="TreeGrafter"/>
</dbReference>
<dbReference type="EMBL" id="AP012342">
    <property type="protein sequence ID" value="BAM07564.1"/>
    <property type="molecule type" value="Genomic_DNA"/>
</dbReference>
<comment type="catalytic activity">
    <reaction evidence="8">
        <text>Couples ATP hydrolysis with the unwinding of duplex DNA by translocating in the 3'-5' direction.</text>
        <dbReference type="EC" id="5.6.2.4"/>
    </reaction>
</comment>
<dbReference type="GO" id="GO:0003677">
    <property type="term" value="F:DNA binding"/>
    <property type="evidence" value="ECO:0007669"/>
    <property type="project" value="UniProtKB-KW"/>
</dbReference>
<feature type="region of interest" description="Disordered" evidence="13">
    <location>
        <begin position="676"/>
        <end position="704"/>
    </location>
</feature>
<dbReference type="Proteomes" id="UP000007382">
    <property type="component" value="Chromosome"/>
</dbReference>
<gene>
    <name evidence="16" type="ordered locus">LFE_1886</name>
</gene>
<sequence>MNSEDLNPEQREAVLHEGGALLVLAPAGSGKTRVVISRLLHLLEKYDLPEDRIMAVTFTRKAAGELVSRIREARPGARLPWVGTFHAISARFLRENADRAGLPSSFTVMDGHDQRFLARNLLKLSGVSEDEIDPKQLLTKISQWKMREETPEKLESSALFGPLRQMAVLYAAYEKRLAENQVLDYDDLLIRCMMLLSSDPLLRSVCQSHFAYILVDEYQDTNPVQEKLLRLFSRDLSNITVVGDDDQSIYRFRGADVGHIHSFPKEYRNVKRVVLRTNYRSTDSIVQVSAALISKAPKRFEKDVVSTGIKGEPVELVRFSDERDEAESIAKRIRDHVASGGRFSDHAVLFRMNAQSGPLEKAFSEYSIPHKVGSSGASFFDRREIRDLMAYFRILVNPHDRLSLVRILNVPSRGLGEKAQERLATILPGENPTVPQLLKNFAYESNPRQAPKIVELAQILESGISRVQERCSLELTFSRLIAEIGYREYLEGLSEGSDGGVGRTALLDELLSLAGRFDQWAKTEGVLDVASRFLEETALSQDDSLAGDASGVSDRVSLLTIHQSKGLEFPHVVVCGMEEGILPIRGRDVTDVEEERRLFYVAMTRASKTLSLTWCLSRQLFGRTQSARPSRFLFDLPAFGICGDIPKRQDQIGTPMRQASYTAGSGPFSQKTVLKKAPNASYPSPAKEKSEQVGSSFPTENRHHEKVGFRIRHARFGEGTIVSVSGSGADRELSISFGPGNIKKMLERYANIEWLESKGAG</sequence>
<feature type="domain" description="UvrD-like helicase C-terminal" evidence="15">
    <location>
        <begin position="283"/>
        <end position="566"/>
    </location>
</feature>
<evidence type="ECO:0000256" key="11">
    <source>
        <dbReference type="ARBA" id="ARBA00048988"/>
    </source>
</evidence>
<dbReference type="Gene3D" id="3.40.50.300">
    <property type="entry name" value="P-loop containing nucleotide triphosphate hydrolases"/>
    <property type="match status" value="2"/>
</dbReference>
<evidence type="ECO:0000256" key="9">
    <source>
        <dbReference type="ARBA" id="ARBA00034808"/>
    </source>
</evidence>
<dbReference type="CDD" id="cd17932">
    <property type="entry name" value="DEXQc_UvrD"/>
    <property type="match status" value="1"/>
</dbReference>
<proteinExistence type="inferred from homology"/>
<evidence type="ECO:0000313" key="17">
    <source>
        <dbReference type="Proteomes" id="UP000007382"/>
    </source>
</evidence>
<dbReference type="OrthoDB" id="9810135at2"/>
<dbReference type="AlphaFoldDB" id="I0IQL5"/>
<dbReference type="Gene3D" id="1.10.486.10">
    <property type="entry name" value="PCRA, domain 4"/>
    <property type="match status" value="1"/>
</dbReference>
<dbReference type="GO" id="GO:0005524">
    <property type="term" value="F:ATP binding"/>
    <property type="evidence" value="ECO:0007669"/>
    <property type="project" value="UniProtKB-UniRule"/>
</dbReference>
<dbReference type="Pfam" id="PF21196">
    <property type="entry name" value="PcrA_UvrD_tudor"/>
    <property type="match status" value="1"/>
</dbReference>
<evidence type="ECO:0000256" key="13">
    <source>
        <dbReference type="SAM" id="MobiDB-lite"/>
    </source>
</evidence>
<dbReference type="InterPro" id="IPR014016">
    <property type="entry name" value="UvrD-like_ATP-bd"/>
</dbReference>
<keyword evidence="17" id="KW-1185">Reference proteome</keyword>
<dbReference type="RefSeq" id="WP_014450048.1">
    <property type="nucleotide sequence ID" value="NC_017094.1"/>
</dbReference>
<dbReference type="GO" id="GO:0043138">
    <property type="term" value="F:3'-5' DNA helicase activity"/>
    <property type="evidence" value="ECO:0007669"/>
    <property type="project" value="UniProtKB-EC"/>
</dbReference>
<dbReference type="SUPFAM" id="SSF52540">
    <property type="entry name" value="P-loop containing nucleoside triphosphate hydrolases"/>
    <property type="match status" value="1"/>
</dbReference>
<keyword evidence="3 12" id="KW-0378">Hydrolase</keyword>
<dbReference type="Pfam" id="PF00580">
    <property type="entry name" value="UvrD-helicase"/>
    <property type="match status" value="1"/>
</dbReference>
<dbReference type="PANTHER" id="PTHR11070">
    <property type="entry name" value="UVRD / RECB / PCRA DNA HELICASE FAMILY MEMBER"/>
    <property type="match status" value="1"/>
</dbReference>
<dbReference type="InterPro" id="IPR014017">
    <property type="entry name" value="DNA_helicase_UvrD-like_C"/>
</dbReference>
<accession>I0IQL5</accession>
<evidence type="ECO:0000256" key="8">
    <source>
        <dbReference type="ARBA" id="ARBA00034617"/>
    </source>
</evidence>
<dbReference type="GO" id="GO:0000725">
    <property type="term" value="P:recombinational repair"/>
    <property type="evidence" value="ECO:0007669"/>
    <property type="project" value="TreeGrafter"/>
</dbReference>
<dbReference type="GO" id="GO:0016887">
    <property type="term" value="F:ATP hydrolysis activity"/>
    <property type="evidence" value="ECO:0007669"/>
    <property type="project" value="RHEA"/>
</dbReference>
<evidence type="ECO:0000256" key="12">
    <source>
        <dbReference type="PROSITE-ProRule" id="PRU00560"/>
    </source>
</evidence>
<evidence type="ECO:0000259" key="14">
    <source>
        <dbReference type="PROSITE" id="PS51198"/>
    </source>
</evidence>
<protein>
    <recommendedName>
        <fullName evidence="9">DNA 3'-5' helicase</fullName>
        <ecNumber evidence="9">5.6.2.4</ecNumber>
    </recommendedName>
    <alternativeName>
        <fullName evidence="10">DNA 3'-5' helicase II</fullName>
    </alternativeName>
</protein>
<evidence type="ECO:0000256" key="1">
    <source>
        <dbReference type="ARBA" id="ARBA00009922"/>
    </source>
</evidence>
<evidence type="ECO:0000256" key="4">
    <source>
        <dbReference type="ARBA" id="ARBA00022806"/>
    </source>
</evidence>
<organism evidence="16 17">
    <name type="scientific">Leptospirillum ferrooxidans (strain C2-3)</name>
    <dbReference type="NCBI Taxonomy" id="1162668"/>
    <lineage>
        <taxon>Bacteria</taxon>
        <taxon>Pseudomonadati</taxon>
        <taxon>Nitrospirota</taxon>
        <taxon>Nitrospiria</taxon>
        <taxon>Nitrospirales</taxon>
        <taxon>Nitrospiraceae</taxon>
        <taxon>Leptospirillum</taxon>
    </lineage>
</organism>
<dbReference type="InterPro" id="IPR013986">
    <property type="entry name" value="DExx_box_DNA_helicase_dom_sf"/>
</dbReference>
<evidence type="ECO:0000256" key="2">
    <source>
        <dbReference type="ARBA" id="ARBA00022741"/>
    </source>
</evidence>
<reference evidence="16 17" key="1">
    <citation type="journal article" date="2012" name="J. Bacteriol.">
        <title>Complete Genome Sequence of Leptospirillum ferrooxidans Strain C2-3, Isolated from a Fresh Volcanic Ash Deposit on the Island of Miyake, Japan.</title>
        <authorList>
            <person name="Fujimura R."/>
            <person name="Sato Y."/>
            <person name="Nishizawa T."/>
            <person name="Oshima K."/>
            <person name="Kim S.-W."/>
            <person name="Hattori M."/>
            <person name="Kamijo T."/>
            <person name="Ohta H."/>
        </authorList>
    </citation>
    <scope>NUCLEOTIDE SEQUENCE [LARGE SCALE GENOMIC DNA]</scope>
    <source>
        <strain evidence="16 17">C2-3</strain>
    </source>
</reference>
<reference evidence="17" key="2">
    <citation type="submission" date="2012-03" db="EMBL/GenBank/DDBJ databases">
        <title>The complete genome sequence of the pioneer microbe on fresh volcanic deposit, Leptospirillum ferrooxidans strain C2-3.</title>
        <authorList>
            <person name="Fujimura R."/>
            <person name="Sato Y."/>
            <person name="Nishizawa T."/>
            <person name="Nanba K."/>
            <person name="Oshima K."/>
            <person name="Hattori M."/>
            <person name="Kamijo T."/>
            <person name="Ohta H."/>
        </authorList>
    </citation>
    <scope>NUCLEOTIDE SEQUENCE [LARGE SCALE GENOMIC DNA]</scope>
    <source>
        <strain evidence="17">C2-3</strain>
    </source>
</reference>
<keyword evidence="2 12" id="KW-0547">Nucleotide-binding</keyword>
<comment type="catalytic activity">
    <reaction evidence="11">
        <text>ATP + H2O = ADP + phosphate + H(+)</text>
        <dbReference type="Rhea" id="RHEA:13065"/>
        <dbReference type="ChEBI" id="CHEBI:15377"/>
        <dbReference type="ChEBI" id="CHEBI:15378"/>
        <dbReference type="ChEBI" id="CHEBI:30616"/>
        <dbReference type="ChEBI" id="CHEBI:43474"/>
        <dbReference type="ChEBI" id="CHEBI:456216"/>
        <dbReference type="EC" id="5.6.2.4"/>
    </reaction>
</comment>
<feature type="binding site" evidence="12">
    <location>
        <begin position="25"/>
        <end position="32"/>
    </location>
    <ligand>
        <name>ATP</name>
        <dbReference type="ChEBI" id="CHEBI:30616"/>
    </ligand>
</feature>
<dbReference type="PATRIC" id="fig|1162668.3.peg.2242"/>
<comment type="similarity">
    <text evidence="1">Belongs to the helicase family. UvrD subfamily.</text>
</comment>
<dbReference type="KEGG" id="lfc:LFE_1886"/>
<evidence type="ECO:0000256" key="5">
    <source>
        <dbReference type="ARBA" id="ARBA00022840"/>
    </source>
</evidence>
<dbReference type="EC" id="5.6.2.4" evidence="9"/>
<dbReference type="CDD" id="cd18807">
    <property type="entry name" value="SF1_C_UvrD"/>
    <property type="match status" value="1"/>
</dbReference>
<dbReference type="HOGENOM" id="CLU_004585_5_2_0"/>
<feature type="domain" description="UvrD-like helicase ATP-binding" evidence="14">
    <location>
        <begin position="4"/>
        <end position="282"/>
    </location>
</feature>
<dbReference type="PROSITE" id="PS51217">
    <property type="entry name" value="UVRD_HELICASE_CTER"/>
    <property type="match status" value="1"/>
</dbReference>
<evidence type="ECO:0000256" key="3">
    <source>
        <dbReference type="ARBA" id="ARBA00022801"/>
    </source>
</evidence>
<keyword evidence="7" id="KW-0413">Isomerase</keyword>
<dbReference type="eggNOG" id="COG0210">
    <property type="taxonomic scope" value="Bacteria"/>
</dbReference>
<dbReference type="PANTHER" id="PTHR11070:SF2">
    <property type="entry name" value="ATP-DEPENDENT DNA HELICASE SRS2"/>
    <property type="match status" value="1"/>
</dbReference>
<keyword evidence="6" id="KW-0238">DNA-binding</keyword>
<name>I0IQL5_LEPFC</name>
<keyword evidence="4 12" id="KW-0347">Helicase</keyword>
<dbReference type="Pfam" id="PF13361">
    <property type="entry name" value="UvrD_C"/>
    <property type="match status" value="1"/>
</dbReference>
<dbReference type="InterPro" id="IPR000212">
    <property type="entry name" value="DNA_helicase_UvrD/REP"/>
</dbReference>
<dbReference type="STRING" id="1162668.LFE_1886"/>
<evidence type="ECO:0000256" key="10">
    <source>
        <dbReference type="ARBA" id="ARBA00034923"/>
    </source>
</evidence>
<evidence type="ECO:0000256" key="7">
    <source>
        <dbReference type="ARBA" id="ARBA00023235"/>
    </source>
</evidence>
<keyword evidence="5 12" id="KW-0067">ATP-binding</keyword>
<evidence type="ECO:0000256" key="6">
    <source>
        <dbReference type="ARBA" id="ARBA00023125"/>
    </source>
</evidence>
<evidence type="ECO:0000313" key="16">
    <source>
        <dbReference type="EMBL" id="BAM07564.1"/>
    </source>
</evidence>
<evidence type="ECO:0000259" key="15">
    <source>
        <dbReference type="PROSITE" id="PS51217"/>
    </source>
</evidence>
<dbReference type="InterPro" id="IPR027417">
    <property type="entry name" value="P-loop_NTPase"/>
</dbReference>